<comment type="caution">
    <text evidence="2">The sequence shown here is derived from an EMBL/GenBank/DDBJ whole genome shotgun (WGS) entry which is preliminary data.</text>
</comment>
<reference evidence="2" key="1">
    <citation type="submission" date="2019-12" db="EMBL/GenBank/DDBJ databases">
        <title>Genome sequencing and annotation of Brassica cretica.</title>
        <authorList>
            <person name="Studholme D.J."/>
            <person name="Sarris P.F."/>
        </authorList>
    </citation>
    <scope>NUCLEOTIDE SEQUENCE</scope>
    <source>
        <strain evidence="2">PFS-102/07</strain>
        <tissue evidence="2">Leaf</tissue>
    </source>
</reference>
<evidence type="ECO:0000259" key="1">
    <source>
        <dbReference type="Pfam" id="PF13966"/>
    </source>
</evidence>
<sequence>MLLNRSPTRDRLLSWGLQTDPLCLLCNRENESRNHLFFSCTYSASVWNHFSIGLGINSPSASWDDVAHSLLSQSGSRHRNYLSIVTWQATIYDLWWERNDRLHRGNHRSPDLTIKKISSTIKNRISALTPENNPLASELIQLWFSLFPA</sequence>
<proteinExistence type="predicted"/>
<dbReference type="PANTHER" id="PTHR33116">
    <property type="entry name" value="REVERSE TRANSCRIPTASE ZINC-BINDING DOMAIN-CONTAINING PROTEIN-RELATED-RELATED"/>
    <property type="match status" value="1"/>
</dbReference>
<dbReference type="PANTHER" id="PTHR33116:SF80">
    <property type="entry name" value="REVERSE TRANSCRIPTASE ZINC-BINDING DOMAIN-CONTAINING PROTEIN"/>
    <property type="match status" value="1"/>
</dbReference>
<dbReference type="AlphaFoldDB" id="A0A8S9FH12"/>
<feature type="domain" description="Reverse transcriptase zinc-binding" evidence="1">
    <location>
        <begin position="2"/>
        <end position="47"/>
    </location>
</feature>
<evidence type="ECO:0000313" key="2">
    <source>
        <dbReference type="EMBL" id="KAF2532119.1"/>
    </source>
</evidence>
<organism evidence="2">
    <name type="scientific">Brassica cretica</name>
    <name type="common">Mustard</name>
    <dbReference type="NCBI Taxonomy" id="69181"/>
    <lineage>
        <taxon>Eukaryota</taxon>
        <taxon>Viridiplantae</taxon>
        <taxon>Streptophyta</taxon>
        <taxon>Embryophyta</taxon>
        <taxon>Tracheophyta</taxon>
        <taxon>Spermatophyta</taxon>
        <taxon>Magnoliopsida</taxon>
        <taxon>eudicotyledons</taxon>
        <taxon>Gunneridae</taxon>
        <taxon>Pentapetalae</taxon>
        <taxon>rosids</taxon>
        <taxon>malvids</taxon>
        <taxon>Brassicales</taxon>
        <taxon>Brassicaceae</taxon>
        <taxon>Brassiceae</taxon>
        <taxon>Brassica</taxon>
    </lineage>
</organism>
<protein>
    <recommendedName>
        <fullName evidence="1">Reverse transcriptase zinc-binding domain-containing protein</fullName>
    </recommendedName>
</protein>
<gene>
    <name evidence="2" type="ORF">F2Q70_00031699</name>
</gene>
<dbReference type="EMBL" id="QGKY02002305">
    <property type="protein sequence ID" value="KAF2532119.1"/>
    <property type="molecule type" value="Genomic_DNA"/>
</dbReference>
<dbReference type="Pfam" id="PF13966">
    <property type="entry name" value="zf-RVT"/>
    <property type="match status" value="1"/>
</dbReference>
<name>A0A8S9FH12_BRACR</name>
<accession>A0A8S9FH12</accession>
<dbReference type="InterPro" id="IPR026960">
    <property type="entry name" value="RVT-Znf"/>
</dbReference>